<name>A0A538TYL7_UNCEI</name>
<protein>
    <submittedName>
        <fullName evidence="2">Uncharacterized protein</fullName>
    </submittedName>
</protein>
<dbReference type="AlphaFoldDB" id="A0A538TYL7"/>
<comment type="caution">
    <text evidence="2">The sequence shown here is derived from an EMBL/GenBank/DDBJ whole genome shotgun (WGS) entry which is preliminary data.</text>
</comment>
<reference evidence="2 3" key="1">
    <citation type="journal article" date="2019" name="Nat. Microbiol.">
        <title>Mediterranean grassland soil C-N compound turnover is dependent on rainfall and depth, and is mediated by genomically divergent microorganisms.</title>
        <authorList>
            <person name="Diamond S."/>
            <person name="Andeer P.F."/>
            <person name="Li Z."/>
            <person name="Crits-Christoph A."/>
            <person name="Burstein D."/>
            <person name="Anantharaman K."/>
            <person name="Lane K.R."/>
            <person name="Thomas B.C."/>
            <person name="Pan C."/>
            <person name="Northen T.R."/>
            <person name="Banfield J.F."/>
        </authorList>
    </citation>
    <scope>NUCLEOTIDE SEQUENCE [LARGE SCALE GENOMIC DNA]</scope>
    <source>
        <strain evidence="2">WS_8</strain>
    </source>
</reference>
<dbReference type="Proteomes" id="UP000316609">
    <property type="component" value="Unassembled WGS sequence"/>
</dbReference>
<evidence type="ECO:0000313" key="2">
    <source>
        <dbReference type="EMBL" id="TMQ68698.1"/>
    </source>
</evidence>
<feature type="compositionally biased region" description="Low complexity" evidence="1">
    <location>
        <begin position="20"/>
        <end position="32"/>
    </location>
</feature>
<dbReference type="EMBL" id="VBOY01000005">
    <property type="protein sequence ID" value="TMQ68698.1"/>
    <property type="molecule type" value="Genomic_DNA"/>
</dbReference>
<proteinExistence type="predicted"/>
<organism evidence="2 3">
    <name type="scientific">Eiseniibacteriota bacterium</name>
    <dbReference type="NCBI Taxonomy" id="2212470"/>
    <lineage>
        <taxon>Bacteria</taxon>
        <taxon>Candidatus Eiseniibacteriota</taxon>
    </lineage>
</organism>
<evidence type="ECO:0000313" key="3">
    <source>
        <dbReference type="Proteomes" id="UP000316609"/>
    </source>
</evidence>
<sequence length="383" mass="42299">MAAAAQNDEVTREIARLAEGAPDADGTTGAGADRVGATLVRLLDAPRIVPFREVPLPSPFKPMGLTEEQEDARWEELLKPFSFPEDFAPVRAERQGDEAVAIGASQDYDPVGEISRCAYWVIRSRDGGRTWGKPIYTGLRIQSPYVVRRLSNAPLLAGDRLQVEVKVEELDASSITFPPIGLRAKRVQEGLLLQIPFADLERDSDADGLTDLAEERLVTDPQSPDTDGDGLLDGNDPLPQVSWTAVMDDRATALVAVLGRISHMKSMAIIHEIPASGEKSVDIMARARRATLTDERTTFIVADRQDFRSLLTTSRTVVLTAGELELARKKFGPIYAYRLPLFVLDHQQRRGLVIWDASWVGGSLKLRRSGPDWEVETMSDWIT</sequence>
<evidence type="ECO:0000256" key="1">
    <source>
        <dbReference type="SAM" id="MobiDB-lite"/>
    </source>
</evidence>
<gene>
    <name evidence="2" type="ORF">E6K78_00220</name>
</gene>
<accession>A0A538TYL7</accession>
<feature type="region of interest" description="Disordered" evidence="1">
    <location>
        <begin position="214"/>
        <end position="234"/>
    </location>
</feature>
<feature type="region of interest" description="Disordered" evidence="1">
    <location>
        <begin position="1"/>
        <end position="32"/>
    </location>
</feature>